<evidence type="ECO:0000313" key="4">
    <source>
        <dbReference type="Proteomes" id="UP001596052"/>
    </source>
</evidence>
<dbReference type="Proteomes" id="UP001596052">
    <property type="component" value="Unassembled WGS sequence"/>
</dbReference>
<feature type="chain" id="PRO_5047343102" evidence="1">
    <location>
        <begin position="23"/>
        <end position="438"/>
    </location>
</feature>
<dbReference type="Pfam" id="PF13360">
    <property type="entry name" value="PQQ_2"/>
    <property type="match status" value="2"/>
</dbReference>
<dbReference type="Gene3D" id="2.130.10.10">
    <property type="entry name" value="YVTN repeat-like/Quinoprotein amine dehydrogenase"/>
    <property type="match status" value="2"/>
</dbReference>
<keyword evidence="1" id="KW-0732">Signal</keyword>
<sequence>MHPPSCASAFAFASMLALSAAAHLSAAGNDWPRFLGPTGTAVVADARIPLRWSDTENLLWKTDLPGPGSSSPIVSGDRVFITCWTGYGDKPGADSMRKLVRHLLCLSRADGHILWDARVPSAAAEDPYTGYITEHGYATHTPVTDGERVYAFFGKSGALAFDLQGKKLWQTSCGTGSGQRRWGSAASPVLHGNLLIVNASDESQALYALDKATGQIVWKAEGDYGMAYGTPSLLRRDGGYDLVLALPRELWGMNPETGKLRWYATHGLAGNVSPSLVPGAAGTVFITGGFPTTHSVGLSLRPGAKGDLGPAAVLWESSASSYVPTPVYKDGHLYVINDQGFALCIDARTGQTVYRERVALGARGGGKPIYASPVLVGGRLVCVSRRSGTYILAARPQYQLLSTNEFASDTTHFNATPAISGDLLLLRSNKALYCIGTR</sequence>
<dbReference type="SUPFAM" id="SSF50998">
    <property type="entry name" value="Quinoprotein alcohol dehydrogenase-like"/>
    <property type="match status" value="1"/>
</dbReference>
<dbReference type="EMBL" id="JBHSMQ010000002">
    <property type="protein sequence ID" value="MFC5454709.1"/>
    <property type="molecule type" value="Genomic_DNA"/>
</dbReference>
<evidence type="ECO:0000259" key="2">
    <source>
        <dbReference type="Pfam" id="PF13360"/>
    </source>
</evidence>
<comment type="caution">
    <text evidence="3">The sequence shown here is derived from an EMBL/GenBank/DDBJ whole genome shotgun (WGS) entry which is preliminary data.</text>
</comment>
<feature type="signal peptide" evidence="1">
    <location>
        <begin position="1"/>
        <end position="22"/>
    </location>
</feature>
<proteinExistence type="predicted"/>
<feature type="domain" description="Pyrrolo-quinoline quinone repeat" evidence="2">
    <location>
        <begin position="186"/>
        <end position="353"/>
    </location>
</feature>
<dbReference type="InterPro" id="IPR015943">
    <property type="entry name" value="WD40/YVTN_repeat-like_dom_sf"/>
</dbReference>
<dbReference type="PANTHER" id="PTHR34512:SF30">
    <property type="entry name" value="OUTER MEMBRANE PROTEIN ASSEMBLY FACTOR BAMB"/>
    <property type="match status" value="1"/>
</dbReference>
<keyword evidence="4" id="KW-1185">Reference proteome</keyword>
<dbReference type="RefSeq" id="WP_377165062.1">
    <property type="nucleotide sequence ID" value="NZ_JBHSMQ010000002.1"/>
</dbReference>
<dbReference type="InterPro" id="IPR002372">
    <property type="entry name" value="PQQ_rpt_dom"/>
</dbReference>
<protein>
    <submittedName>
        <fullName evidence="3">PQQ-binding-like beta-propeller repeat protein</fullName>
    </submittedName>
</protein>
<gene>
    <name evidence="3" type="ORF">ACFQDI_07595</name>
</gene>
<dbReference type="PANTHER" id="PTHR34512">
    <property type="entry name" value="CELL SURFACE PROTEIN"/>
    <property type="match status" value="1"/>
</dbReference>
<dbReference type="InterPro" id="IPR011047">
    <property type="entry name" value="Quinoprotein_ADH-like_sf"/>
</dbReference>
<evidence type="ECO:0000313" key="3">
    <source>
        <dbReference type="EMBL" id="MFC5454709.1"/>
    </source>
</evidence>
<name>A0ABW0KMX9_9BACT</name>
<evidence type="ECO:0000256" key="1">
    <source>
        <dbReference type="SAM" id="SignalP"/>
    </source>
</evidence>
<organism evidence="3 4">
    <name type="scientific">Prosthecobacter fluviatilis</name>
    <dbReference type="NCBI Taxonomy" id="445931"/>
    <lineage>
        <taxon>Bacteria</taxon>
        <taxon>Pseudomonadati</taxon>
        <taxon>Verrucomicrobiota</taxon>
        <taxon>Verrucomicrobiia</taxon>
        <taxon>Verrucomicrobiales</taxon>
        <taxon>Verrucomicrobiaceae</taxon>
        <taxon>Prosthecobacter</taxon>
    </lineage>
</organism>
<dbReference type="InterPro" id="IPR018391">
    <property type="entry name" value="PQQ_b-propeller_rpt"/>
</dbReference>
<accession>A0ABW0KMX9</accession>
<feature type="domain" description="Pyrrolo-quinoline quinone repeat" evidence="2">
    <location>
        <begin position="54"/>
        <end position="176"/>
    </location>
</feature>
<reference evidence="4" key="1">
    <citation type="journal article" date="2019" name="Int. J. Syst. Evol. Microbiol.">
        <title>The Global Catalogue of Microorganisms (GCM) 10K type strain sequencing project: providing services to taxonomists for standard genome sequencing and annotation.</title>
        <authorList>
            <consortium name="The Broad Institute Genomics Platform"/>
            <consortium name="The Broad Institute Genome Sequencing Center for Infectious Disease"/>
            <person name="Wu L."/>
            <person name="Ma J."/>
        </authorList>
    </citation>
    <scope>NUCLEOTIDE SEQUENCE [LARGE SCALE GENOMIC DNA]</scope>
    <source>
        <strain evidence="4">CGMCC 4.1469</strain>
    </source>
</reference>
<dbReference type="SMART" id="SM00564">
    <property type="entry name" value="PQQ"/>
    <property type="match status" value="2"/>
</dbReference>